<sequence>RPSNFALLSPVPSSLARIVALRVAVPSRWLWRRSRLGRHARRSRTYVVSSVRREWFAFGSRTTRRWRDHWSSSH</sequence>
<protein>
    <submittedName>
        <fullName evidence="1">Uncharacterized protein</fullName>
    </submittedName>
</protein>
<proteinExistence type="predicted"/>
<dbReference type="Proteomes" id="UP000054007">
    <property type="component" value="Unassembled WGS sequence"/>
</dbReference>
<keyword evidence="2" id="KW-1185">Reference proteome</keyword>
<evidence type="ECO:0000313" key="2">
    <source>
        <dbReference type="Proteomes" id="UP000054007"/>
    </source>
</evidence>
<name>A0A0D7ARW3_9AGAR</name>
<feature type="non-terminal residue" evidence="1">
    <location>
        <position position="1"/>
    </location>
</feature>
<evidence type="ECO:0000313" key="1">
    <source>
        <dbReference type="EMBL" id="KIY60740.1"/>
    </source>
</evidence>
<reference evidence="1 2" key="1">
    <citation type="journal article" date="2015" name="Fungal Genet. Biol.">
        <title>Evolution of novel wood decay mechanisms in Agaricales revealed by the genome sequences of Fistulina hepatica and Cylindrobasidium torrendii.</title>
        <authorList>
            <person name="Floudas D."/>
            <person name="Held B.W."/>
            <person name="Riley R."/>
            <person name="Nagy L.G."/>
            <person name="Koehler G."/>
            <person name="Ransdell A.S."/>
            <person name="Younus H."/>
            <person name="Chow J."/>
            <person name="Chiniquy J."/>
            <person name="Lipzen A."/>
            <person name="Tritt A."/>
            <person name="Sun H."/>
            <person name="Haridas S."/>
            <person name="LaButti K."/>
            <person name="Ohm R.A."/>
            <person name="Kues U."/>
            <person name="Blanchette R.A."/>
            <person name="Grigoriev I.V."/>
            <person name="Minto R.E."/>
            <person name="Hibbett D.S."/>
        </authorList>
    </citation>
    <scope>NUCLEOTIDE SEQUENCE [LARGE SCALE GENOMIC DNA]</scope>
    <source>
        <strain evidence="1 2">FP15055 ss-10</strain>
    </source>
</reference>
<dbReference type="EMBL" id="KN881305">
    <property type="protein sequence ID" value="KIY60740.1"/>
    <property type="molecule type" value="Genomic_DNA"/>
</dbReference>
<accession>A0A0D7ARW3</accession>
<gene>
    <name evidence="1" type="ORF">CYLTODRAFT_384952</name>
</gene>
<dbReference type="AlphaFoldDB" id="A0A0D7ARW3"/>
<organism evidence="1 2">
    <name type="scientific">Cylindrobasidium torrendii FP15055 ss-10</name>
    <dbReference type="NCBI Taxonomy" id="1314674"/>
    <lineage>
        <taxon>Eukaryota</taxon>
        <taxon>Fungi</taxon>
        <taxon>Dikarya</taxon>
        <taxon>Basidiomycota</taxon>
        <taxon>Agaricomycotina</taxon>
        <taxon>Agaricomycetes</taxon>
        <taxon>Agaricomycetidae</taxon>
        <taxon>Agaricales</taxon>
        <taxon>Marasmiineae</taxon>
        <taxon>Physalacriaceae</taxon>
        <taxon>Cylindrobasidium</taxon>
    </lineage>
</organism>